<evidence type="ECO:0000256" key="1">
    <source>
        <dbReference type="SAM" id="MobiDB-lite"/>
    </source>
</evidence>
<dbReference type="PANTHER" id="PTHR34475">
    <property type="match status" value="1"/>
</dbReference>
<evidence type="ECO:0000313" key="5">
    <source>
        <dbReference type="Proteomes" id="UP000334340"/>
    </source>
</evidence>
<evidence type="ECO:0000256" key="2">
    <source>
        <dbReference type="SAM" id="Phobius"/>
    </source>
</evidence>
<keyword evidence="5" id="KW-1185">Reference proteome</keyword>
<gene>
    <name evidence="4" type="ORF">MELA_00059</name>
</gene>
<dbReference type="PANTHER" id="PTHR34475:SF1">
    <property type="entry name" value="CYTOSKELETON PROTEIN RODZ"/>
    <property type="match status" value="1"/>
</dbReference>
<sequence>MNNSSNTEDSIRTIGQILQEARMAKSLTIEAAAAASKVPLSFVRLMEQEQFYLVPDTLYLTRFLTEYAAFLGLDSKQLLTQLKEQMKAARVSELSHAVPSIDSRIDLRRLLIYLLPAAAVIPLIFIGLSLFSGPSPTAPPAQDSPVPSSAETGTPPPESLVATQPSPQVAPLGAAQPKEVATAQPITATPGQEPQSPSARYRLWAAAKETTWLAVAADGAPRRETLLRPGETAQWWANNRFIVTIGNPRGVTISLNGRLIALKGESGQVIRNLALPEDSGPSPAGQ</sequence>
<dbReference type="InterPro" id="IPR050400">
    <property type="entry name" value="Bact_Cytoskel_RodZ"/>
</dbReference>
<name>A0A564ZEW3_9BACT</name>
<keyword evidence="2" id="KW-0472">Membrane</keyword>
<evidence type="ECO:0000259" key="3">
    <source>
        <dbReference type="Pfam" id="PF13464"/>
    </source>
</evidence>
<dbReference type="GO" id="GO:0003677">
    <property type="term" value="F:DNA binding"/>
    <property type="evidence" value="ECO:0007669"/>
    <property type="project" value="InterPro"/>
</dbReference>
<dbReference type="Proteomes" id="UP000334340">
    <property type="component" value="Unassembled WGS sequence"/>
</dbReference>
<dbReference type="Pfam" id="PF13464">
    <property type="entry name" value="RodZ_C"/>
    <property type="match status" value="1"/>
</dbReference>
<dbReference type="AlphaFoldDB" id="A0A564ZEW3"/>
<accession>A0A564ZEW3</accession>
<reference evidence="4 5" key="1">
    <citation type="submission" date="2019-07" db="EMBL/GenBank/DDBJ databases">
        <authorList>
            <person name="Cremers G."/>
        </authorList>
    </citation>
    <scope>NUCLEOTIDE SEQUENCE [LARGE SCALE GENOMIC DNA]</scope>
</reference>
<proteinExistence type="predicted"/>
<dbReference type="InterPro" id="IPR025194">
    <property type="entry name" value="RodZ-like_C"/>
</dbReference>
<evidence type="ECO:0000313" key="4">
    <source>
        <dbReference type="EMBL" id="VUZ83706.1"/>
    </source>
</evidence>
<feature type="region of interest" description="Disordered" evidence="1">
    <location>
        <begin position="136"/>
        <end position="181"/>
    </location>
</feature>
<protein>
    <recommendedName>
        <fullName evidence="3">Cytoskeleton protein RodZ-like C-terminal domain-containing protein</fullName>
    </recommendedName>
</protein>
<dbReference type="EMBL" id="CABIKM010000001">
    <property type="protein sequence ID" value="VUZ83706.1"/>
    <property type="molecule type" value="Genomic_DNA"/>
</dbReference>
<organism evidence="4 5">
    <name type="scientific">Candidatus Methylomirabilis lanthanidiphila</name>
    <dbReference type="NCBI Taxonomy" id="2211376"/>
    <lineage>
        <taxon>Bacteria</taxon>
        <taxon>Candidatus Methylomirabilota</taxon>
        <taxon>Candidatus Methylomirabilia</taxon>
        <taxon>Candidatus Methylomirabilales</taxon>
        <taxon>Candidatus Methylomirabilaceae</taxon>
        <taxon>Candidatus Methylomirabilis</taxon>
    </lineage>
</organism>
<dbReference type="Gene3D" id="1.10.260.40">
    <property type="entry name" value="lambda repressor-like DNA-binding domains"/>
    <property type="match status" value="1"/>
</dbReference>
<keyword evidence="2" id="KW-0812">Transmembrane</keyword>
<dbReference type="Pfam" id="PF13413">
    <property type="entry name" value="HTH_25"/>
    <property type="match status" value="1"/>
</dbReference>
<keyword evidence="2" id="KW-1133">Transmembrane helix</keyword>
<feature type="domain" description="Cytoskeleton protein RodZ-like C-terminal" evidence="3">
    <location>
        <begin position="207"/>
        <end position="271"/>
    </location>
</feature>
<dbReference type="InterPro" id="IPR010982">
    <property type="entry name" value="Lambda_DNA-bd_dom_sf"/>
</dbReference>
<feature type="transmembrane region" description="Helical" evidence="2">
    <location>
        <begin position="110"/>
        <end position="131"/>
    </location>
</feature>